<name>A0A0L6U7W9_9BASI</name>
<evidence type="ECO:0000313" key="2">
    <source>
        <dbReference type="Proteomes" id="UP000037035"/>
    </source>
</evidence>
<accession>A0A0L6U7W9</accession>
<dbReference type="VEuPathDB" id="FungiDB:VP01_896g6"/>
<evidence type="ECO:0000313" key="1">
    <source>
        <dbReference type="EMBL" id="KNZ44643.1"/>
    </source>
</evidence>
<proteinExistence type="predicted"/>
<dbReference type="AlphaFoldDB" id="A0A0L6U7W9"/>
<keyword evidence="2" id="KW-1185">Reference proteome</keyword>
<dbReference type="EMBL" id="LAVV01014570">
    <property type="protein sequence ID" value="KNZ44643.1"/>
    <property type="molecule type" value="Genomic_DNA"/>
</dbReference>
<dbReference type="Proteomes" id="UP000037035">
    <property type="component" value="Unassembled WGS sequence"/>
</dbReference>
<organism evidence="1 2">
    <name type="scientific">Puccinia sorghi</name>
    <dbReference type="NCBI Taxonomy" id="27349"/>
    <lineage>
        <taxon>Eukaryota</taxon>
        <taxon>Fungi</taxon>
        <taxon>Dikarya</taxon>
        <taxon>Basidiomycota</taxon>
        <taxon>Pucciniomycotina</taxon>
        <taxon>Pucciniomycetes</taxon>
        <taxon>Pucciniales</taxon>
        <taxon>Pucciniaceae</taxon>
        <taxon>Puccinia</taxon>
    </lineage>
</organism>
<sequence length="49" mass="5763">MICLQRPTHLKLEIAKIDLSKDQFDKLQYWKENLGQSSIYIDVPSVENL</sequence>
<gene>
    <name evidence="1" type="ORF">VP01_896g6</name>
</gene>
<reference evidence="1 2" key="1">
    <citation type="submission" date="2015-08" db="EMBL/GenBank/DDBJ databases">
        <title>Next Generation Sequencing and Analysis of the Genome of Puccinia sorghi L Schw, the Causal Agent of Maize Common Rust.</title>
        <authorList>
            <person name="Rochi L."/>
            <person name="Burguener G."/>
            <person name="Darino M."/>
            <person name="Turjanski A."/>
            <person name="Kreff E."/>
            <person name="Dieguez M.J."/>
            <person name="Sacco F."/>
        </authorList>
    </citation>
    <scope>NUCLEOTIDE SEQUENCE [LARGE SCALE GENOMIC DNA]</scope>
    <source>
        <strain evidence="1 2">RO10H11247</strain>
    </source>
</reference>
<protein>
    <submittedName>
        <fullName evidence="1">Uncharacterized protein</fullName>
    </submittedName>
</protein>
<comment type="caution">
    <text evidence="1">The sequence shown here is derived from an EMBL/GenBank/DDBJ whole genome shotgun (WGS) entry which is preliminary data.</text>
</comment>